<proteinExistence type="inferred from homology"/>
<dbReference type="AlphaFoldDB" id="A0A3P3VSG7"/>
<evidence type="ECO:0000256" key="8">
    <source>
        <dbReference type="ARBA" id="ARBA00030686"/>
    </source>
</evidence>
<dbReference type="CDD" id="cd02439">
    <property type="entry name" value="DMB-PRT_CobT"/>
    <property type="match status" value="1"/>
</dbReference>
<keyword evidence="5 10" id="KW-0169">Cobalamin biosynthesis</keyword>
<dbReference type="EC" id="2.4.2.21" evidence="3 10"/>
<dbReference type="EMBL" id="QWEZ01000001">
    <property type="protein sequence ID" value="RRJ84636.1"/>
    <property type="molecule type" value="Genomic_DNA"/>
</dbReference>
<keyword evidence="12" id="KW-1185">Reference proteome</keyword>
<dbReference type="InterPro" id="IPR023195">
    <property type="entry name" value="Nict_dMeBzImd_PRibTrfase_N"/>
</dbReference>
<reference evidence="11 12" key="2">
    <citation type="submission" date="2018-12" db="EMBL/GenBank/DDBJ databases">
        <title>Simiduia agarivorans gen. nov., sp. nov., a marine, agarolytic bacterium isolated from shallow coastal water from Keelung, Taiwan.</title>
        <authorList>
            <person name="Shieh W.Y."/>
        </authorList>
    </citation>
    <scope>NUCLEOTIDE SEQUENCE [LARGE SCALE GENOMIC DNA]</scope>
    <source>
        <strain evidence="11 12">GTF-13</strain>
    </source>
</reference>
<dbReference type="InterPro" id="IPR003200">
    <property type="entry name" value="Nict_dMeBzImd_PRibTrfase"/>
</dbReference>
<dbReference type="NCBIfam" id="TIGR03160">
    <property type="entry name" value="cobT_DBIPRT"/>
    <property type="match status" value="1"/>
</dbReference>
<gene>
    <name evidence="10 11" type="primary">cobT</name>
    <name evidence="11" type="ORF">D0544_05910</name>
</gene>
<evidence type="ECO:0000256" key="5">
    <source>
        <dbReference type="ARBA" id="ARBA00022573"/>
    </source>
</evidence>
<organism evidence="11 12">
    <name type="scientific">Aestuariirhabdus litorea</name>
    <dbReference type="NCBI Taxonomy" id="2528527"/>
    <lineage>
        <taxon>Bacteria</taxon>
        <taxon>Pseudomonadati</taxon>
        <taxon>Pseudomonadota</taxon>
        <taxon>Gammaproteobacteria</taxon>
        <taxon>Oceanospirillales</taxon>
        <taxon>Aestuariirhabdaceae</taxon>
        <taxon>Aestuariirhabdus</taxon>
    </lineage>
</organism>
<dbReference type="GO" id="GO:0008939">
    <property type="term" value="F:nicotinate-nucleotide-dimethylbenzimidazole phosphoribosyltransferase activity"/>
    <property type="evidence" value="ECO:0007669"/>
    <property type="project" value="UniProtKB-UniRule"/>
</dbReference>
<feature type="active site" description="Proton acceptor" evidence="10">
    <location>
        <position position="320"/>
    </location>
</feature>
<protein>
    <recommendedName>
        <fullName evidence="4 10">Nicotinate-nucleotide--dimethylbenzimidazole phosphoribosyltransferase</fullName>
        <shortName evidence="10">NN:DBI PRT</shortName>
        <ecNumber evidence="3 10">2.4.2.21</ecNumber>
    </recommendedName>
    <alternativeName>
        <fullName evidence="8 10">N(1)-alpha-phosphoribosyltransferase</fullName>
    </alternativeName>
</protein>
<dbReference type="PANTHER" id="PTHR43463:SF1">
    <property type="entry name" value="NICOTINATE-NUCLEOTIDE--DIMETHYLBENZIMIDAZOLE PHOSPHORIBOSYLTRANSFERASE"/>
    <property type="match status" value="1"/>
</dbReference>
<dbReference type="Pfam" id="PF02277">
    <property type="entry name" value="DBI_PRT"/>
    <property type="match status" value="1"/>
</dbReference>
<dbReference type="NCBIfam" id="NF000996">
    <property type="entry name" value="PRK00105.1"/>
    <property type="match status" value="1"/>
</dbReference>
<keyword evidence="6 10" id="KW-0328">Glycosyltransferase</keyword>
<reference evidence="11 12" key="1">
    <citation type="submission" date="2018-08" db="EMBL/GenBank/DDBJ databases">
        <authorList>
            <person name="Khan S.A."/>
        </authorList>
    </citation>
    <scope>NUCLEOTIDE SEQUENCE [LARGE SCALE GENOMIC DNA]</scope>
    <source>
        <strain evidence="11 12">GTF-13</strain>
    </source>
</reference>
<sequence length="353" mass="37037">MQNSWLQQPLKAIDDGCYAESLAHQAQLTKPAGSLGQLESIACRLAAMQQRRDPDASRVRICLFAADHGIARAGVSAFPQEVTVQMVANFSQGGAAISVLARSLGAELEVVDMGTCSSPLSIERVVDRAIGPGTRSFEQEPAMNRQQLEQALAAGAERVEEAFDRGCDLFIAGEMGIGNTSSATAIAAALLDRAPSELVGPGTGIDREHVTRKAELIAAALQLHREGGVDLSEPLAVLECVGGFEIAAMTGAYLRCAQLGIPMLVDGFISSAAFLCAERLAPGCREWAFVGHCSAEPGHRILLESMVMDPLLQLQMRLGEGSGAAVAVPLLRSACALHNQMATFAQAGVSAGD</sequence>
<evidence type="ECO:0000256" key="4">
    <source>
        <dbReference type="ARBA" id="ARBA00015486"/>
    </source>
</evidence>
<dbReference type="HAMAP" id="MF_00230">
    <property type="entry name" value="CobT"/>
    <property type="match status" value="1"/>
</dbReference>
<dbReference type="RefSeq" id="WP_125015066.1">
    <property type="nucleotide sequence ID" value="NZ_QWEZ01000001.1"/>
</dbReference>
<evidence type="ECO:0000256" key="7">
    <source>
        <dbReference type="ARBA" id="ARBA00022679"/>
    </source>
</evidence>
<dbReference type="InterPro" id="IPR036087">
    <property type="entry name" value="Nict_dMeBzImd_PRibTrfase_sf"/>
</dbReference>
<dbReference type="PANTHER" id="PTHR43463">
    <property type="entry name" value="NICOTINATE-NUCLEOTIDE--DIMETHYLBENZIMIDAZOLE PHOSPHORIBOSYLTRANSFERASE"/>
    <property type="match status" value="1"/>
</dbReference>
<name>A0A3P3VSG7_9GAMM</name>
<evidence type="ECO:0000256" key="3">
    <source>
        <dbReference type="ARBA" id="ARBA00011991"/>
    </source>
</evidence>
<evidence type="ECO:0000256" key="6">
    <source>
        <dbReference type="ARBA" id="ARBA00022676"/>
    </source>
</evidence>
<dbReference type="SUPFAM" id="SSF52733">
    <property type="entry name" value="Nicotinate mononucleotide:5,6-dimethylbenzimidazole phosphoribosyltransferase (CobT)"/>
    <property type="match status" value="1"/>
</dbReference>
<evidence type="ECO:0000313" key="11">
    <source>
        <dbReference type="EMBL" id="RRJ84636.1"/>
    </source>
</evidence>
<evidence type="ECO:0000313" key="12">
    <source>
        <dbReference type="Proteomes" id="UP000280792"/>
    </source>
</evidence>
<evidence type="ECO:0000256" key="2">
    <source>
        <dbReference type="ARBA" id="ARBA00007110"/>
    </source>
</evidence>
<comment type="catalytic activity">
    <reaction evidence="9 10">
        <text>5,6-dimethylbenzimidazole + nicotinate beta-D-ribonucleotide = alpha-ribazole 5'-phosphate + nicotinate + H(+)</text>
        <dbReference type="Rhea" id="RHEA:11196"/>
        <dbReference type="ChEBI" id="CHEBI:15378"/>
        <dbReference type="ChEBI" id="CHEBI:15890"/>
        <dbReference type="ChEBI" id="CHEBI:32544"/>
        <dbReference type="ChEBI" id="CHEBI:57502"/>
        <dbReference type="ChEBI" id="CHEBI:57918"/>
        <dbReference type="EC" id="2.4.2.21"/>
    </reaction>
</comment>
<accession>A0A3P3VSG7</accession>
<dbReference type="GO" id="GO:0009236">
    <property type="term" value="P:cobalamin biosynthetic process"/>
    <property type="evidence" value="ECO:0007669"/>
    <property type="project" value="UniProtKB-UniRule"/>
</dbReference>
<evidence type="ECO:0000256" key="9">
    <source>
        <dbReference type="ARBA" id="ARBA00047340"/>
    </source>
</evidence>
<dbReference type="Proteomes" id="UP000280792">
    <property type="component" value="Unassembled WGS sequence"/>
</dbReference>
<dbReference type="Gene3D" id="3.40.50.10210">
    <property type="match status" value="1"/>
</dbReference>
<evidence type="ECO:0000256" key="1">
    <source>
        <dbReference type="ARBA" id="ARBA00005049"/>
    </source>
</evidence>
<keyword evidence="7 10" id="KW-0808">Transferase</keyword>
<comment type="caution">
    <text evidence="11">The sequence shown here is derived from an EMBL/GenBank/DDBJ whole genome shotgun (WGS) entry which is preliminary data.</text>
</comment>
<evidence type="ECO:0000256" key="10">
    <source>
        <dbReference type="HAMAP-Rule" id="MF_00230"/>
    </source>
</evidence>
<dbReference type="Gene3D" id="1.10.1610.10">
    <property type="match status" value="1"/>
</dbReference>
<comment type="function">
    <text evidence="10">Catalyzes the synthesis of alpha-ribazole-5'-phosphate from nicotinate mononucleotide (NAMN) and 5,6-dimethylbenzimidazole (DMB).</text>
</comment>
<comment type="pathway">
    <text evidence="1 10">Nucleoside biosynthesis; alpha-ribazole biosynthesis; alpha-ribazole from 5,6-dimethylbenzimidazole: step 1/2.</text>
</comment>
<dbReference type="UniPathway" id="UPA00061">
    <property type="reaction ID" value="UER00516"/>
</dbReference>
<dbReference type="InterPro" id="IPR017846">
    <property type="entry name" value="Nict_dMeBzImd_PRibTrfase_bact"/>
</dbReference>
<dbReference type="FunFam" id="3.40.50.10210:FF:000001">
    <property type="entry name" value="Nicotinate-nucleotide--dimethylbenzimidazole phosphoribosyltransferase"/>
    <property type="match status" value="1"/>
</dbReference>
<comment type="similarity">
    <text evidence="2 10">Belongs to the CobT family.</text>
</comment>